<keyword evidence="4" id="KW-0010">Activator</keyword>
<evidence type="ECO:0000313" key="9">
    <source>
        <dbReference type="Proteomes" id="UP001526430"/>
    </source>
</evidence>
<feature type="domain" description="HTH lysR-type" evidence="7">
    <location>
        <begin position="1"/>
        <end position="58"/>
    </location>
</feature>
<dbReference type="InterPro" id="IPR000847">
    <property type="entry name" value="LysR_HTH_N"/>
</dbReference>
<dbReference type="InterPro" id="IPR036390">
    <property type="entry name" value="WH_DNA-bd_sf"/>
</dbReference>
<name>A0ABT3NW35_9PROT</name>
<dbReference type="Pfam" id="PF00126">
    <property type="entry name" value="HTH_1"/>
    <property type="match status" value="1"/>
</dbReference>
<evidence type="ECO:0000256" key="2">
    <source>
        <dbReference type="ARBA" id="ARBA00023015"/>
    </source>
</evidence>
<keyword evidence="9" id="KW-1185">Reference proteome</keyword>
<dbReference type="PROSITE" id="PS50931">
    <property type="entry name" value="HTH_LYSR"/>
    <property type="match status" value="1"/>
</dbReference>
<dbReference type="RefSeq" id="WP_301590389.1">
    <property type="nucleotide sequence ID" value="NZ_JAPFQI010000008.1"/>
</dbReference>
<organism evidence="8 9">
    <name type="scientific">Sabulicella glaciei</name>
    <dbReference type="NCBI Taxonomy" id="2984948"/>
    <lineage>
        <taxon>Bacteria</taxon>
        <taxon>Pseudomonadati</taxon>
        <taxon>Pseudomonadota</taxon>
        <taxon>Alphaproteobacteria</taxon>
        <taxon>Acetobacterales</taxon>
        <taxon>Acetobacteraceae</taxon>
        <taxon>Sabulicella</taxon>
    </lineage>
</organism>
<dbReference type="Pfam" id="PF03466">
    <property type="entry name" value="LysR_substrate"/>
    <property type="match status" value="1"/>
</dbReference>
<dbReference type="SUPFAM" id="SSF53850">
    <property type="entry name" value="Periplasmic binding protein-like II"/>
    <property type="match status" value="1"/>
</dbReference>
<proteinExistence type="inferred from homology"/>
<dbReference type="PANTHER" id="PTHR30293">
    <property type="entry name" value="TRANSCRIPTIONAL REGULATORY PROTEIN NAC-RELATED"/>
    <property type="match status" value="1"/>
</dbReference>
<evidence type="ECO:0000256" key="3">
    <source>
        <dbReference type="ARBA" id="ARBA00023125"/>
    </source>
</evidence>
<evidence type="ECO:0000259" key="7">
    <source>
        <dbReference type="PROSITE" id="PS50931"/>
    </source>
</evidence>
<comment type="similarity">
    <text evidence="1">Belongs to the LysR transcriptional regulatory family.</text>
</comment>
<dbReference type="PANTHER" id="PTHR30293:SF0">
    <property type="entry name" value="NITROGEN ASSIMILATION REGULATORY PROTEIN NAC"/>
    <property type="match status" value="1"/>
</dbReference>
<keyword evidence="3" id="KW-0238">DNA-binding</keyword>
<dbReference type="PRINTS" id="PR00039">
    <property type="entry name" value="HTHLYSR"/>
</dbReference>
<dbReference type="EMBL" id="JAPFQI010000008">
    <property type="protein sequence ID" value="MCW8086369.1"/>
    <property type="molecule type" value="Genomic_DNA"/>
</dbReference>
<dbReference type="InterPro" id="IPR005119">
    <property type="entry name" value="LysR_subst-bd"/>
</dbReference>
<dbReference type="Gene3D" id="3.40.190.290">
    <property type="match status" value="1"/>
</dbReference>
<accession>A0ABT3NW35</accession>
<dbReference type="Gene3D" id="1.10.10.10">
    <property type="entry name" value="Winged helix-like DNA-binding domain superfamily/Winged helix DNA-binding domain"/>
    <property type="match status" value="1"/>
</dbReference>
<keyword evidence="5" id="KW-0804">Transcription</keyword>
<reference evidence="8 9" key="1">
    <citation type="submission" date="2022-10" db="EMBL/GenBank/DDBJ databases">
        <title>Roseococcus glaciei nov., sp. nov., isolated from glacier.</title>
        <authorList>
            <person name="Liu Q."/>
            <person name="Xin Y.-H."/>
        </authorList>
    </citation>
    <scope>NUCLEOTIDE SEQUENCE [LARGE SCALE GENOMIC DNA]</scope>
    <source>
        <strain evidence="8 9">MDT2-1-1</strain>
    </source>
</reference>
<evidence type="ECO:0000313" key="8">
    <source>
        <dbReference type="EMBL" id="MCW8086369.1"/>
    </source>
</evidence>
<comment type="caution">
    <text evidence="8">The sequence shown here is derived from an EMBL/GenBank/DDBJ whole genome shotgun (WGS) entry which is preliminary data.</text>
</comment>
<evidence type="ECO:0000256" key="4">
    <source>
        <dbReference type="ARBA" id="ARBA00023159"/>
    </source>
</evidence>
<evidence type="ECO:0000256" key="1">
    <source>
        <dbReference type="ARBA" id="ARBA00009437"/>
    </source>
</evidence>
<protein>
    <submittedName>
        <fullName evidence="8">LysR substrate-binding domain-containing protein</fullName>
    </submittedName>
</protein>
<dbReference type="SUPFAM" id="SSF46785">
    <property type="entry name" value="Winged helix' DNA-binding domain"/>
    <property type="match status" value="1"/>
</dbReference>
<dbReference type="CDD" id="cd08433">
    <property type="entry name" value="PBP2_Nac"/>
    <property type="match status" value="1"/>
</dbReference>
<keyword evidence="2" id="KW-0805">Transcription regulation</keyword>
<feature type="coiled-coil region" evidence="6">
    <location>
        <begin position="65"/>
        <end position="92"/>
    </location>
</feature>
<dbReference type="Proteomes" id="UP001526430">
    <property type="component" value="Unassembled WGS sequence"/>
</dbReference>
<gene>
    <name evidence="8" type="ORF">OF850_12075</name>
</gene>
<keyword evidence="6" id="KW-0175">Coiled coil</keyword>
<evidence type="ECO:0000256" key="5">
    <source>
        <dbReference type="ARBA" id="ARBA00023163"/>
    </source>
</evidence>
<sequence>MDLRQLNTFIQVADLGSLSKASDRLRIAQPALSRQIRLLEEELKLRLFERHGRGMALTAAGEMLRARAGSILRQLEETRADLTQEAGAVRGRVVFGMPPTVGDILATRLIERFLLEHPEVSLRAVPAFSGYLLEWLHAGEVDIAVVYGTEAQASMKLSPLLVENLCFVTPRAASPAPDHAVPFAEVAQARLVMPGPQHGLRRLVEREARLRRLSLNIAVEADALQVLKGLVARGLGCTILPLASVHDEVRAGVLGAAPIFDPHLSRKLVVAQPLGRPASNAVRRFEQVLRQEVAAMVREGVLDGQLLIGHQNPA</sequence>
<evidence type="ECO:0000256" key="6">
    <source>
        <dbReference type="SAM" id="Coils"/>
    </source>
</evidence>
<dbReference type="InterPro" id="IPR036388">
    <property type="entry name" value="WH-like_DNA-bd_sf"/>
</dbReference>